<evidence type="ECO:0000313" key="3">
    <source>
        <dbReference type="EMBL" id="CAF3733602.1"/>
    </source>
</evidence>
<keyword evidence="1" id="KW-0812">Transmembrane</keyword>
<dbReference type="Proteomes" id="UP000663882">
    <property type="component" value="Unassembled WGS sequence"/>
</dbReference>
<keyword evidence="1" id="KW-1133">Transmembrane helix</keyword>
<sequence length="128" mass="13945">MWDDHASTPLNTVHLGYGIGAALADILVAQFLGEGQVELSNSNINSTMGTFSFSSSTNIKIPYSIAASLCLLITIGHMIFAICEHRTRRQILQVQQVNYIAVNTTSLDEVQPDYSEHSPQTQNSNGGF</sequence>
<dbReference type="EMBL" id="CAJOAX010001642">
    <property type="protein sequence ID" value="CAF3733602.1"/>
    <property type="molecule type" value="Genomic_DNA"/>
</dbReference>
<name>A0A818X3I5_9BILA</name>
<evidence type="ECO:0000256" key="1">
    <source>
        <dbReference type="SAM" id="Phobius"/>
    </source>
</evidence>
<organism evidence="3 4">
    <name type="scientific">Rotaria sordida</name>
    <dbReference type="NCBI Taxonomy" id="392033"/>
    <lineage>
        <taxon>Eukaryota</taxon>
        <taxon>Metazoa</taxon>
        <taxon>Spiralia</taxon>
        <taxon>Gnathifera</taxon>
        <taxon>Rotifera</taxon>
        <taxon>Eurotatoria</taxon>
        <taxon>Bdelloidea</taxon>
        <taxon>Philodinida</taxon>
        <taxon>Philodinidae</taxon>
        <taxon>Rotaria</taxon>
    </lineage>
</organism>
<comment type="caution">
    <text evidence="3">The sequence shown here is derived from an EMBL/GenBank/DDBJ whole genome shotgun (WGS) entry which is preliminary data.</text>
</comment>
<dbReference type="OrthoDB" id="546893at2759"/>
<protein>
    <submittedName>
        <fullName evidence="3">Uncharacterized protein</fullName>
    </submittedName>
</protein>
<gene>
    <name evidence="3" type="ORF">OTI717_LOCUS14593</name>
    <name evidence="2" type="ORF">RFH988_LOCUS16407</name>
</gene>
<dbReference type="EMBL" id="CAJNOO010000839">
    <property type="protein sequence ID" value="CAF1044706.1"/>
    <property type="molecule type" value="Genomic_DNA"/>
</dbReference>
<reference evidence="3" key="1">
    <citation type="submission" date="2021-02" db="EMBL/GenBank/DDBJ databases">
        <authorList>
            <person name="Nowell W R."/>
        </authorList>
    </citation>
    <scope>NUCLEOTIDE SEQUENCE</scope>
</reference>
<evidence type="ECO:0000313" key="4">
    <source>
        <dbReference type="Proteomes" id="UP000663823"/>
    </source>
</evidence>
<keyword evidence="1" id="KW-0472">Membrane</keyword>
<dbReference type="AlphaFoldDB" id="A0A818X3I5"/>
<proteinExistence type="predicted"/>
<evidence type="ECO:0000313" key="2">
    <source>
        <dbReference type="EMBL" id="CAF1044706.1"/>
    </source>
</evidence>
<accession>A0A818X3I5</accession>
<dbReference type="Proteomes" id="UP000663823">
    <property type="component" value="Unassembled WGS sequence"/>
</dbReference>
<feature type="transmembrane region" description="Helical" evidence="1">
    <location>
        <begin position="61"/>
        <end position="83"/>
    </location>
</feature>